<keyword evidence="8 11" id="KW-1133">Transmembrane helix</keyword>
<evidence type="ECO:0000313" key="12">
    <source>
        <dbReference type="EMBL" id="WGW06033.1"/>
    </source>
</evidence>
<feature type="transmembrane region" description="Helical" evidence="11">
    <location>
        <begin position="308"/>
        <end position="328"/>
    </location>
</feature>
<accession>A0ABY8QQ52</accession>
<keyword evidence="12" id="KW-0614">Plasmid</keyword>
<dbReference type="Gene3D" id="1.20.58.340">
    <property type="entry name" value="Magnesium transport protein CorA, transmembrane region"/>
    <property type="match status" value="2"/>
</dbReference>
<dbReference type="Gene3D" id="3.30.460.20">
    <property type="entry name" value="CorA soluble domain-like"/>
    <property type="match status" value="1"/>
</dbReference>
<evidence type="ECO:0000256" key="4">
    <source>
        <dbReference type="ARBA" id="ARBA00022475"/>
    </source>
</evidence>
<dbReference type="CDD" id="cd12833">
    <property type="entry name" value="ZntB-like_1"/>
    <property type="match status" value="1"/>
</dbReference>
<dbReference type="InterPro" id="IPR045861">
    <property type="entry name" value="CorA_cytoplasmic_dom"/>
</dbReference>
<dbReference type="Pfam" id="PF01544">
    <property type="entry name" value="CorA"/>
    <property type="match status" value="1"/>
</dbReference>
<evidence type="ECO:0000256" key="8">
    <source>
        <dbReference type="ARBA" id="ARBA00022989"/>
    </source>
</evidence>
<sequence length="334" mass="37244">MADTTDTRFPAEDQGLVFACILDGDGAASPVDWPKVEAWSAGDGPLWVHLDLSEPRAQDWLRARGGMSHITSEALLTIDSRPRIFHGKRGFTTVLRGVNTNPGTEPEDMVALKIWSDGTRVVTVQDDRLMTPRDILERLLIGRDGPETPSDLYAQLIERLTERIGDTVETLETDLDGLELRLDDGNPADLRGTVTDMRRKLAWMRRYIAPQREALNALLVQPPAWLDELNRLRLREAADRTVHYIEAIDASREQTLVLKDEIANQLAEATNRTLYVLAIISGIFLPFGFLTGLFGINVGGMPGTQSPYAFAVFCAVLVALLVAEVILFRRLKWL</sequence>
<comment type="subcellular location">
    <subcellularLocation>
        <location evidence="1">Cell membrane</location>
        <topology evidence="1">Multi-pass membrane protein</topology>
    </subcellularLocation>
</comment>
<feature type="transmembrane region" description="Helical" evidence="11">
    <location>
        <begin position="274"/>
        <end position="296"/>
    </location>
</feature>
<comment type="similarity">
    <text evidence="2">Belongs to the CorA metal ion transporter (MIT) (TC 1.A.35) family.</text>
</comment>
<gene>
    <name evidence="12" type="ORF">QF118_19490</name>
</gene>
<evidence type="ECO:0000256" key="3">
    <source>
        <dbReference type="ARBA" id="ARBA00022448"/>
    </source>
</evidence>
<name>A0ABY8QQ52_9RHOB</name>
<dbReference type="SUPFAM" id="SSF143865">
    <property type="entry name" value="CorA soluble domain-like"/>
    <property type="match status" value="1"/>
</dbReference>
<keyword evidence="4" id="KW-1003">Cell membrane</keyword>
<evidence type="ECO:0000256" key="9">
    <source>
        <dbReference type="ARBA" id="ARBA00023065"/>
    </source>
</evidence>
<evidence type="ECO:0000256" key="10">
    <source>
        <dbReference type="ARBA" id="ARBA00023136"/>
    </source>
</evidence>
<dbReference type="EMBL" id="CP124618">
    <property type="protein sequence ID" value="WGW06033.1"/>
    <property type="molecule type" value="Genomic_DNA"/>
</dbReference>
<evidence type="ECO:0000256" key="5">
    <source>
        <dbReference type="ARBA" id="ARBA00022519"/>
    </source>
</evidence>
<evidence type="ECO:0000256" key="1">
    <source>
        <dbReference type="ARBA" id="ARBA00004651"/>
    </source>
</evidence>
<geneLocation type="plasmid" evidence="12 13">
    <name>unnamed2</name>
</geneLocation>
<dbReference type="InterPro" id="IPR002523">
    <property type="entry name" value="MgTranspt_CorA/ZnTranspt_ZntB"/>
</dbReference>
<dbReference type="InterPro" id="IPR045863">
    <property type="entry name" value="CorA_TM1_TM2"/>
</dbReference>
<evidence type="ECO:0000256" key="7">
    <source>
        <dbReference type="ARBA" id="ARBA00022833"/>
    </source>
</evidence>
<evidence type="ECO:0000313" key="13">
    <source>
        <dbReference type="Proteomes" id="UP001241605"/>
    </source>
</evidence>
<proteinExistence type="inferred from homology"/>
<keyword evidence="3" id="KW-0813">Transport</keyword>
<evidence type="ECO:0000256" key="2">
    <source>
        <dbReference type="ARBA" id="ARBA00009765"/>
    </source>
</evidence>
<evidence type="ECO:0000256" key="6">
    <source>
        <dbReference type="ARBA" id="ARBA00022692"/>
    </source>
</evidence>
<keyword evidence="9" id="KW-0406">Ion transport</keyword>
<organism evidence="12 13">
    <name type="scientific">Tropicibacter oceani</name>
    <dbReference type="NCBI Taxonomy" id="3058420"/>
    <lineage>
        <taxon>Bacteria</taxon>
        <taxon>Pseudomonadati</taxon>
        <taxon>Pseudomonadota</taxon>
        <taxon>Alphaproteobacteria</taxon>
        <taxon>Rhodobacterales</taxon>
        <taxon>Roseobacteraceae</taxon>
        <taxon>Tropicibacter</taxon>
    </lineage>
</organism>
<keyword evidence="6 11" id="KW-0812">Transmembrane</keyword>
<keyword evidence="13" id="KW-1185">Reference proteome</keyword>
<dbReference type="PANTHER" id="PTHR46494">
    <property type="entry name" value="CORA FAMILY METAL ION TRANSPORTER (EUROFUNG)"/>
    <property type="match status" value="1"/>
</dbReference>
<dbReference type="SUPFAM" id="SSF144083">
    <property type="entry name" value="Magnesium transport protein CorA, transmembrane region"/>
    <property type="match status" value="1"/>
</dbReference>
<protein>
    <submittedName>
        <fullName evidence="12">Zinc transporter ZntB</fullName>
    </submittedName>
</protein>
<evidence type="ECO:0000256" key="11">
    <source>
        <dbReference type="SAM" id="Phobius"/>
    </source>
</evidence>
<reference evidence="12 13" key="1">
    <citation type="submission" date="2023-05" db="EMBL/GenBank/DDBJ databases">
        <title>YMD87, complete Genome.</title>
        <authorList>
            <person name="Zhang J."/>
            <person name="Xu X."/>
        </authorList>
    </citation>
    <scope>NUCLEOTIDE SEQUENCE [LARGE SCALE GENOMIC DNA]</scope>
    <source>
        <strain evidence="12 13">YMD87</strain>
        <plasmid evidence="12 13">unnamed2</plasmid>
    </source>
</reference>
<keyword evidence="5" id="KW-0997">Cell inner membrane</keyword>
<dbReference type="Proteomes" id="UP001241605">
    <property type="component" value="Plasmid unnamed2"/>
</dbReference>
<dbReference type="RefSeq" id="WP_282302656.1">
    <property type="nucleotide sequence ID" value="NZ_CP124618.1"/>
</dbReference>
<dbReference type="PANTHER" id="PTHR46494:SF3">
    <property type="entry name" value="ZINC TRANSPORT PROTEIN ZNTB"/>
    <property type="match status" value="1"/>
</dbReference>
<keyword evidence="7" id="KW-0862">Zinc</keyword>
<keyword evidence="10 11" id="KW-0472">Membrane</keyword>